<gene>
    <name evidence="2" type="ORF">FC07_GL001946</name>
</gene>
<dbReference type="AlphaFoldDB" id="A0A0R1GML1"/>
<evidence type="ECO:0008006" key="4">
    <source>
        <dbReference type="Google" id="ProtNLM"/>
    </source>
</evidence>
<keyword evidence="3" id="KW-1185">Reference proteome</keyword>
<comment type="caution">
    <text evidence="2">The sequence shown here is derived from an EMBL/GenBank/DDBJ whole genome shotgun (WGS) entry which is preliminary data.</text>
</comment>
<dbReference type="Proteomes" id="UP000051461">
    <property type="component" value="Unassembled WGS sequence"/>
</dbReference>
<evidence type="ECO:0000313" key="3">
    <source>
        <dbReference type="Proteomes" id="UP000051461"/>
    </source>
</evidence>
<keyword evidence="1" id="KW-0812">Transmembrane</keyword>
<keyword evidence="1" id="KW-1133">Transmembrane helix</keyword>
<evidence type="ECO:0000313" key="2">
    <source>
        <dbReference type="EMBL" id="KRK32522.1"/>
    </source>
</evidence>
<name>A0A0R1GML1_9LACO</name>
<proteinExistence type="predicted"/>
<dbReference type="PATRIC" id="fig|1423726.3.peg.2021"/>
<feature type="transmembrane region" description="Helical" evidence="1">
    <location>
        <begin position="168"/>
        <end position="192"/>
    </location>
</feature>
<dbReference type="RefSeq" id="WP_057905792.1">
    <property type="nucleotide sequence ID" value="NZ_AZDA01000140.1"/>
</dbReference>
<dbReference type="EMBL" id="AZDA01000140">
    <property type="protein sequence ID" value="KRK32522.1"/>
    <property type="molecule type" value="Genomic_DNA"/>
</dbReference>
<keyword evidence="1" id="KW-0472">Membrane</keyword>
<evidence type="ECO:0000256" key="1">
    <source>
        <dbReference type="SAM" id="Phobius"/>
    </source>
</evidence>
<dbReference type="STRING" id="1423726.FC07_GL001946"/>
<reference evidence="2 3" key="1">
    <citation type="journal article" date="2015" name="Genome Announc.">
        <title>Expanding the biotechnology potential of lactobacilli through comparative genomics of 213 strains and associated genera.</title>
        <authorList>
            <person name="Sun Z."/>
            <person name="Harris H.M."/>
            <person name="McCann A."/>
            <person name="Guo C."/>
            <person name="Argimon S."/>
            <person name="Zhang W."/>
            <person name="Yang X."/>
            <person name="Jeffery I.B."/>
            <person name="Cooney J.C."/>
            <person name="Kagawa T.F."/>
            <person name="Liu W."/>
            <person name="Song Y."/>
            <person name="Salvetti E."/>
            <person name="Wrobel A."/>
            <person name="Rasinkangas P."/>
            <person name="Parkhill J."/>
            <person name="Rea M.C."/>
            <person name="O'Sullivan O."/>
            <person name="Ritari J."/>
            <person name="Douillard F.P."/>
            <person name="Paul Ross R."/>
            <person name="Yang R."/>
            <person name="Briner A.E."/>
            <person name="Felis G.E."/>
            <person name="de Vos W.M."/>
            <person name="Barrangou R."/>
            <person name="Klaenhammer T.R."/>
            <person name="Caufield P.W."/>
            <person name="Cui Y."/>
            <person name="Zhang H."/>
            <person name="O'Toole P.W."/>
        </authorList>
    </citation>
    <scope>NUCLEOTIDE SEQUENCE [LARGE SCALE GENOMIC DNA]</scope>
    <source>
        <strain evidence="2 3">DSM 20003</strain>
    </source>
</reference>
<accession>A0A0R1GML1</accession>
<protein>
    <recommendedName>
        <fullName evidence="4">DUF3592 domain-containing protein</fullName>
    </recommendedName>
</protein>
<sequence length="193" mass="21827">MGKKANHKAQCHQRLQQWEAETQALPEHILEKVRATSRFENLRQYNFFIAISGFLLIFAYAFLWKIPVILMVSILLAITAIVLGSYDPAAKRRTANADGLVVGVTHSRHDNQVMYHPQYETVIDGHVIRFVANNGSAARPQVGSAVIVAYDPQEWNNIDFASDHQRSAYFFVFFSGLTLLFSLFLLIAGHFMA</sequence>
<feature type="transmembrane region" description="Helical" evidence="1">
    <location>
        <begin position="45"/>
        <end position="62"/>
    </location>
</feature>
<feature type="transmembrane region" description="Helical" evidence="1">
    <location>
        <begin position="68"/>
        <end position="86"/>
    </location>
</feature>
<organism evidence="2 3">
    <name type="scientific">Loigolactobacillus bifermentans DSM 20003</name>
    <dbReference type="NCBI Taxonomy" id="1423726"/>
    <lineage>
        <taxon>Bacteria</taxon>
        <taxon>Bacillati</taxon>
        <taxon>Bacillota</taxon>
        <taxon>Bacilli</taxon>
        <taxon>Lactobacillales</taxon>
        <taxon>Lactobacillaceae</taxon>
        <taxon>Loigolactobacillus</taxon>
    </lineage>
</organism>